<sequence>MPHCDVLKPLAAHAFKWFVVLRRFYAYVCECVCLHGSPLPAPNMEPIRTRRILRHWVLIDCAQSAGWDPEKMLCLSRSGLEAIEEGNGALFVCLHQSHLQQDGTVLSLSPSLSLSL</sequence>
<gene>
    <name evidence="1" type="ORF">JZ751_001674</name>
</gene>
<reference evidence="1" key="1">
    <citation type="thesis" date="2021" institute="BYU ScholarsArchive" country="Provo, UT, USA">
        <title>Applications of and Algorithms for Genome Assembly and Genomic Analyses with an Emphasis on Marine Teleosts.</title>
        <authorList>
            <person name="Pickett B.D."/>
        </authorList>
    </citation>
    <scope>NUCLEOTIDE SEQUENCE</scope>
    <source>
        <strain evidence="1">HI-2016</strain>
    </source>
</reference>
<proteinExistence type="predicted"/>
<dbReference type="Proteomes" id="UP000824540">
    <property type="component" value="Unassembled WGS sequence"/>
</dbReference>
<dbReference type="EMBL" id="JAFBMS010000002">
    <property type="protein sequence ID" value="KAG9354961.1"/>
    <property type="molecule type" value="Genomic_DNA"/>
</dbReference>
<dbReference type="AlphaFoldDB" id="A0A8T2PUG8"/>
<accession>A0A8T2PUG8</accession>
<keyword evidence="2" id="KW-1185">Reference proteome</keyword>
<protein>
    <submittedName>
        <fullName evidence="1">Uncharacterized protein</fullName>
    </submittedName>
</protein>
<comment type="caution">
    <text evidence="1">The sequence shown here is derived from an EMBL/GenBank/DDBJ whole genome shotgun (WGS) entry which is preliminary data.</text>
</comment>
<organism evidence="1 2">
    <name type="scientific">Albula glossodonta</name>
    <name type="common">roundjaw bonefish</name>
    <dbReference type="NCBI Taxonomy" id="121402"/>
    <lineage>
        <taxon>Eukaryota</taxon>
        <taxon>Metazoa</taxon>
        <taxon>Chordata</taxon>
        <taxon>Craniata</taxon>
        <taxon>Vertebrata</taxon>
        <taxon>Euteleostomi</taxon>
        <taxon>Actinopterygii</taxon>
        <taxon>Neopterygii</taxon>
        <taxon>Teleostei</taxon>
        <taxon>Albuliformes</taxon>
        <taxon>Albulidae</taxon>
        <taxon>Albula</taxon>
    </lineage>
</organism>
<evidence type="ECO:0000313" key="1">
    <source>
        <dbReference type="EMBL" id="KAG9354961.1"/>
    </source>
</evidence>
<name>A0A8T2PUG8_9TELE</name>
<evidence type="ECO:0000313" key="2">
    <source>
        <dbReference type="Proteomes" id="UP000824540"/>
    </source>
</evidence>